<evidence type="ECO:0000256" key="1">
    <source>
        <dbReference type="SAM" id="MobiDB-lite"/>
    </source>
</evidence>
<evidence type="ECO:0000313" key="3">
    <source>
        <dbReference type="EMBL" id="REG34674.1"/>
    </source>
</evidence>
<evidence type="ECO:0000313" key="4">
    <source>
        <dbReference type="Proteomes" id="UP000035579"/>
    </source>
</evidence>
<reference evidence="3 5" key="2">
    <citation type="submission" date="2018-08" db="EMBL/GenBank/DDBJ databases">
        <title>Genomic Encyclopedia of Archaeal and Bacterial Type Strains, Phase II (KMG-II): from individual species to whole genera.</title>
        <authorList>
            <person name="Goeker M."/>
        </authorList>
    </citation>
    <scope>NUCLEOTIDE SEQUENCE [LARGE SCALE GENOMIC DNA]</scope>
    <source>
        <strain evidence="3 5">DSM 2261</strain>
    </source>
</reference>
<accession>A0AAC8Q797</accession>
<sequence>MKRDKQSHTSPFPHEQTQPENPPMNNAVRTAAQAAASALNGARSKGPRTEEGKKTSSLNAVRYGFSASHLLLPGEDPDAYEAFVSEWFSSLSPSTMPEAASVAQLADTSWKLERLSRVENGRMRARLEEELETTDEGKTFALTLRALEMVGALAMTVEAIPSPPKDFDRTSAFLSGVEQVVRELREVPGLPMAVVEPLAFALDAAQENGEAEQLDAASYQHLGNMAKVVKSALALKLAEEEAALGPVRERLAAEVLLLEDADLKKLERHRRTLETTMERQLAIFHQLRAEMANTKTENTSETQALRVKLRLVK</sequence>
<dbReference type="AlphaFoldDB" id="A0AAC8Q797"/>
<reference evidence="2 4" key="1">
    <citation type="submission" date="2015-05" db="EMBL/GenBank/DDBJ databases">
        <title>Genome assembly of Archangium gephyra DSM 2261.</title>
        <authorList>
            <person name="Sharma G."/>
            <person name="Subramanian S."/>
        </authorList>
    </citation>
    <scope>NUCLEOTIDE SEQUENCE [LARGE SCALE GENOMIC DNA]</scope>
    <source>
        <strain evidence="2 4">DSM 2261</strain>
    </source>
</reference>
<dbReference type="EMBL" id="QUMU01000003">
    <property type="protein sequence ID" value="REG34674.1"/>
    <property type="molecule type" value="Genomic_DNA"/>
</dbReference>
<evidence type="ECO:0000313" key="5">
    <source>
        <dbReference type="Proteomes" id="UP000256345"/>
    </source>
</evidence>
<dbReference type="KEGG" id="age:AA314_03492"/>
<organism evidence="2 4">
    <name type="scientific">Archangium gephyra</name>
    <dbReference type="NCBI Taxonomy" id="48"/>
    <lineage>
        <taxon>Bacteria</taxon>
        <taxon>Pseudomonadati</taxon>
        <taxon>Myxococcota</taxon>
        <taxon>Myxococcia</taxon>
        <taxon>Myxococcales</taxon>
        <taxon>Cystobacterineae</taxon>
        <taxon>Archangiaceae</taxon>
        <taxon>Archangium</taxon>
    </lineage>
</organism>
<dbReference type="Proteomes" id="UP000035579">
    <property type="component" value="Chromosome"/>
</dbReference>
<keyword evidence="5" id="KW-1185">Reference proteome</keyword>
<gene>
    <name evidence="2" type="ORF">AA314_03492</name>
    <name evidence="3" type="ORF">ATI61_103581</name>
</gene>
<dbReference type="Proteomes" id="UP000256345">
    <property type="component" value="Unassembled WGS sequence"/>
</dbReference>
<dbReference type="EMBL" id="CP011509">
    <property type="protein sequence ID" value="AKJ01866.1"/>
    <property type="molecule type" value="Genomic_DNA"/>
</dbReference>
<feature type="region of interest" description="Disordered" evidence="1">
    <location>
        <begin position="1"/>
        <end position="55"/>
    </location>
</feature>
<name>A0AAC8Q797_9BACT</name>
<feature type="compositionally biased region" description="Low complexity" evidence="1">
    <location>
        <begin position="27"/>
        <end position="42"/>
    </location>
</feature>
<proteinExistence type="predicted"/>
<protein>
    <submittedName>
        <fullName evidence="2">Uncharacterized protein</fullName>
    </submittedName>
</protein>
<evidence type="ECO:0000313" key="2">
    <source>
        <dbReference type="EMBL" id="AKJ01866.1"/>
    </source>
</evidence>
<dbReference type="RefSeq" id="WP_245682498.1">
    <property type="nucleotide sequence ID" value="NZ_CP011509.1"/>
</dbReference>